<dbReference type="InterPro" id="IPR032466">
    <property type="entry name" value="Metal_Hydrolase"/>
</dbReference>
<geneLocation type="plasmid" evidence="3 4">
    <name>unnamed4</name>
</geneLocation>
<evidence type="ECO:0000259" key="2">
    <source>
        <dbReference type="Pfam" id="PF04909"/>
    </source>
</evidence>
<evidence type="ECO:0000313" key="4">
    <source>
        <dbReference type="Proteomes" id="UP000318483"/>
    </source>
</evidence>
<dbReference type="AlphaFoldDB" id="A0A5B8IZE7"/>
<dbReference type="GO" id="GO:0016787">
    <property type="term" value="F:hydrolase activity"/>
    <property type="evidence" value="ECO:0007669"/>
    <property type="project" value="UniProtKB-KW"/>
</dbReference>
<dbReference type="OrthoDB" id="9787654at2"/>
<dbReference type="Pfam" id="PF04909">
    <property type="entry name" value="Amidohydro_2"/>
    <property type="match status" value="1"/>
</dbReference>
<dbReference type="SUPFAM" id="SSF51556">
    <property type="entry name" value="Metallo-dependent hydrolases"/>
    <property type="match status" value="1"/>
</dbReference>
<dbReference type="InterPro" id="IPR006680">
    <property type="entry name" value="Amidohydro-rel"/>
</dbReference>
<name>A0A5B8IZE7_9RHOB</name>
<keyword evidence="3" id="KW-0378">Hydrolase</keyword>
<dbReference type="InterPro" id="IPR052350">
    <property type="entry name" value="Metallo-dep_Lactonases"/>
</dbReference>
<keyword evidence="3" id="KW-0614">Plasmid</keyword>
<dbReference type="RefSeq" id="WP_146366916.1">
    <property type="nucleotide sequence ID" value="NZ_CP042265.1"/>
</dbReference>
<gene>
    <name evidence="3" type="ORF">FPZ52_17665</name>
</gene>
<dbReference type="KEGG" id="lit:FPZ52_17665"/>
<proteinExistence type="inferred from homology"/>
<evidence type="ECO:0000313" key="3">
    <source>
        <dbReference type="EMBL" id="QDY71502.1"/>
    </source>
</evidence>
<comment type="similarity">
    <text evidence="1">Belongs to the metallo-dependent hydrolases superfamily.</text>
</comment>
<dbReference type="Gene3D" id="3.20.20.140">
    <property type="entry name" value="Metal-dependent hydrolases"/>
    <property type="match status" value="1"/>
</dbReference>
<organism evidence="3 4">
    <name type="scientific">Qingshengfaniella alkalisoli</name>
    <dbReference type="NCBI Taxonomy" id="2599296"/>
    <lineage>
        <taxon>Bacteria</taxon>
        <taxon>Pseudomonadati</taxon>
        <taxon>Pseudomonadota</taxon>
        <taxon>Alphaproteobacteria</taxon>
        <taxon>Rhodobacterales</taxon>
        <taxon>Paracoccaceae</taxon>
        <taxon>Qingshengfaniella</taxon>
    </lineage>
</organism>
<keyword evidence="4" id="KW-1185">Reference proteome</keyword>
<reference evidence="3 4" key="1">
    <citation type="submission" date="2019-07" db="EMBL/GenBank/DDBJ databases">
        <title>Litoreibacter alkalisoli sp. nov., isolated from saline-alkaline soil.</title>
        <authorList>
            <person name="Wang S."/>
            <person name="Xu L."/>
            <person name="Xing Y.-T."/>
            <person name="Sun J.-Q."/>
        </authorList>
    </citation>
    <scope>NUCLEOTIDE SEQUENCE [LARGE SCALE GENOMIC DNA]</scope>
    <source>
        <strain evidence="3 4">LN3S51</strain>
        <plasmid evidence="3 4">unnamed4</plasmid>
    </source>
</reference>
<dbReference type="PANTHER" id="PTHR43569">
    <property type="entry name" value="AMIDOHYDROLASE"/>
    <property type="match status" value="1"/>
</dbReference>
<accession>A0A5B8IZE7</accession>
<feature type="domain" description="Amidohydrolase-related" evidence="2">
    <location>
        <begin position="7"/>
        <end position="282"/>
    </location>
</feature>
<evidence type="ECO:0000256" key="1">
    <source>
        <dbReference type="ARBA" id="ARBA00038310"/>
    </source>
</evidence>
<sequence length="282" mass="31092">MTETGIIDTHLHLVNRSRLTYPWLANAGSLNADWSLESYGAEARRVGIIKALHMEVDVAENDIGNENTWVAELSQQEQSLICGIISACRPEGDGFAAQVERAKDDILIKGFRRVLHVIPDEVSKSTKFINNIRRLSGTGLTFDLCLRADQLKLGMALVDAAPDVSFVLDHCGVPDIAGEQFLPWRNDMADFARRDNVTAKVSGIIAYTRTEQWVLNDLAPYVQHVVDSFGFDRLVWGGDWPVCTLGGGLSTWVAASQALLAGATHEERAKLFSGNASRIWKL</sequence>
<dbReference type="Proteomes" id="UP000318483">
    <property type="component" value="Plasmid unnamed4"/>
</dbReference>
<dbReference type="EMBL" id="CP042265">
    <property type="protein sequence ID" value="QDY71502.1"/>
    <property type="molecule type" value="Genomic_DNA"/>
</dbReference>
<dbReference type="PANTHER" id="PTHR43569:SF2">
    <property type="entry name" value="AMIDOHYDROLASE-RELATED DOMAIN-CONTAINING PROTEIN"/>
    <property type="match status" value="1"/>
</dbReference>
<protein>
    <submittedName>
        <fullName evidence="3">Amidohydrolase family protein</fullName>
    </submittedName>
</protein>